<sequence length="472" mass="52874">MRIASIVSPHLNLTNWEIIPGETWCVLGNNASGKSQLAASLAKPDNDSIANAPSKVSLVSFETAQAEYDAEIEKDDSDFLDRIDYGTTGMGLLKQSGKSTEEILPFATKYGLDKLLDRGYRQFSTGELRRLSLAREVLSDPDLLILDEPYEGLDVQSVQKISELIETLIQSGHQVILFANRRSDISPWCTHLALLEHGSLIAKGSIQEVQSNPELDRLFPTEMGAAPKLPEAPEAHSISPIFKLSEVQIKYGSTYQFKDLNWTLMPGDHSLIVGPNGCGKSSLLALLTGDHPQCYTNQIDIFGFRRGTGESIWEIKKNIGYLSPALHRDYRVSCDLTSVLISGFFDSIGLYQTPNAQQRRIALQWLELFDLQEHQRSSFRSLSYGQQRLALIARALIKQPPLVILDEPTQGLDDFNRQLVLSCLDRLAGLKQTTLLFVSHRVDEHLSLFKKRLQFEPISPQTDTLYQIVKNF</sequence>
<dbReference type="PROSITE" id="PS50893">
    <property type="entry name" value="ABC_TRANSPORTER_2"/>
    <property type="match status" value="2"/>
</dbReference>
<dbReference type="InterPro" id="IPR027417">
    <property type="entry name" value="P-loop_NTPase"/>
</dbReference>
<evidence type="ECO:0000259" key="3">
    <source>
        <dbReference type="PROSITE" id="PS50893"/>
    </source>
</evidence>
<evidence type="ECO:0000313" key="4">
    <source>
        <dbReference type="EMBL" id="MBC2605004.1"/>
    </source>
</evidence>
<dbReference type="GO" id="GO:0005524">
    <property type="term" value="F:ATP binding"/>
    <property type="evidence" value="ECO:0007669"/>
    <property type="project" value="UniProtKB-KW"/>
</dbReference>
<dbReference type="EMBL" id="JACHVC010000005">
    <property type="protein sequence ID" value="MBC2605004.1"/>
    <property type="molecule type" value="Genomic_DNA"/>
</dbReference>
<dbReference type="InterPro" id="IPR017871">
    <property type="entry name" value="ABC_transporter-like_CS"/>
</dbReference>
<feature type="domain" description="ABC transporter" evidence="3">
    <location>
        <begin position="1"/>
        <end position="222"/>
    </location>
</feature>
<dbReference type="InterPro" id="IPR003439">
    <property type="entry name" value="ABC_transporter-like_ATP-bd"/>
</dbReference>
<dbReference type="Gene3D" id="3.40.50.300">
    <property type="entry name" value="P-loop containing nucleotide triphosphate hydrolases"/>
    <property type="match status" value="2"/>
</dbReference>
<feature type="domain" description="ABC transporter" evidence="3">
    <location>
        <begin position="242"/>
        <end position="471"/>
    </location>
</feature>
<dbReference type="Pfam" id="PF00005">
    <property type="entry name" value="ABC_tran"/>
    <property type="match status" value="2"/>
</dbReference>
<protein>
    <submittedName>
        <fullName evidence="4">ATP-binding cassette domain-containing protein</fullName>
    </submittedName>
</protein>
<keyword evidence="1" id="KW-0547">Nucleotide-binding</keyword>
<organism evidence="4 5">
    <name type="scientific">Pelagicoccus albus</name>
    <dbReference type="NCBI Taxonomy" id="415222"/>
    <lineage>
        <taxon>Bacteria</taxon>
        <taxon>Pseudomonadati</taxon>
        <taxon>Verrucomicrobiota</taxon>
        <taxon>Opitutia</taxon>
        <taxon>Puniceicoccales</taxon>
        <taxon>Pelagicoccaceae</taxon>
        <taxon>Pelagicoccus</taxon>
    </lineage>
</organism>
<gene>
    <name evidence="4" type="ORF">H5P27_03005</name>
</gene>
<evidence type="ECO:0000313" key="5">
    <source>
        <dbReference type="Proteomes" id="UP000526501"/>
    </source>
</evidence>
<proteinExistence type="predicted"/>
<dbReference type="InterPro" id="IPR003593">
    <property type="entry name" value="AAA+_ATPase"/>
</dbReference>
<reference evidence="4 5" key="1">
    <citation type="submission" date="2020-07" db="EMBL/GenBank/DDBJ databases">
        <authorList>
            <person name="Feng X."/>
        </authorList>
    </citation>
    <scope>NUCLEOTIDE SEQUENCE [LARGE SCALE GENOMIC DNA]</scope>
    <source>
        <strain evidence="4 5">JCM23202</strain>
    </source>
</reference>
<evidence type="ECO:0000256" key="1">
    <source>
        <dbReference type="ARBA" id="ARBA00022741"/>
    </source>
</evidence>
<dbReference type="Proteomes" id="UP000526501">
    <property type="component" value="Unassembled WGS sequence"/>
</dbReference>
<keyword evidence="2 4" id="KW-0067">ATP-binding</keyword>
<dbReference type="GO" id="GO:0016887">
    <property type="term" value="F:ATP hydrolysis activity"/>
    <property type="evidence" value="ECO:0007669"/>
    <property type="project" value="InterPro"/>
</dbReference>
<dbReference type="CDD" id="cd00267">
    <property type="entry name" value="ABC_ATPase"/>
    <property type="match status" value="1"/>
</dbReference>
<name>A0A7X1B3Z6_9BACT</name>
<evidence type="ECO:0000256" key="2">
    <source>
        <dbReference type="ARBA" id="ARBA00022840"/>
    </source>
</evidence>
<keyword evidence="5" id="KW-1185">Reference proteome</keyword>
<dbReference type="PROSITE" id="PS00211">
    <property type="entry name" value="ABC_TRANSPORTER_1"/>
    <property type="match status" value="1"/>
</dbReference>
<dbReference type="RefSeq" id="WP_185658889.1">
    <property type="nucleotide sequence ID" value="NZ_CAWPOO010000005.1"/>
</dbReference>
<dbReference type="SUPFAM" id="SSF52540">
    <property type="entry name" value="P-loop containing nucleoside triphosphate hydrolases"/>
    <property type="match status" value="2"/>
</dbReference>
<dbReference type="PANTHER" id="PTHR43158">
    <property type="entry name" value="SKFA PEPTIDE EXPORT ATP-BINDING PROTEIN SKFE"/>
    <property type="match status" value="1"/>
</dbReference>
<dbReference type="PANTHER" id="PTHR43158:SF2">
    <property type="entry name" value="SKFA PEPTIDE EXPORT ATP-BINDING PROTEIN SKFE"/>
    <property type="match status" value="1"/>
</dbReference>
<accession>A0A7X1B3Z6</accession>
<dbReference type="SMART" id="SM00382">
    <property type="entry name" value="AAA"/>
    <property type="match status" value="2"/>
</dbReference>
<comment type="caution">
    <text evidence="4">The sequence shown here is derived from an EMBL/GenBank/DDBJ whole genome shotgun (WGS) entry which is preliminary data.</text>
</comment>
<dbReference type="AlphaFoldDB" id="A0A7X1B3Z6"/>